<gene>
    <name evidence="2" type="ORF">S01H1_40359</name>
</gene>
<dbReference type="EMBL" id="BARS01025553">
    <property type="protein sequence ID" value="GAG05442.1"/>
    <property type="molecule type" value="Genomic_DNA"/>
</dbReference>
<feature type="non-terminal residue" evidence="2">
    <location>
        <position position="1"/>
    </location>
</feature>
<reference evidence="2" key="1">
    <citation type="journal article" date="2014" name="Front. Microbiol.">
        <title>High frequency of phylogenetically diverse reductive dehalogenase-homologous genes in deep subseafloor sedimentary metagenomes.</title>
        <authorList>
            <person name="Kawai M."/>
            <person name="Futagami T."/>
            <person name="Toyoda A."/>
            <person name="Takaki Y."/>
            <person name="Nishi S."/>
            <person name="Hori S."/>
            <person name="Arai W."/>
            <person name="Tsubouchi T."/>
            <person name="Morono Y."/>
            <person name="Uchiyama I."/>
            <person name="Ito T."/>
            <person name="Fujiyama A."/>
            <person name="Inagaki F."/>
            <person name="Takami H."/>
        </authorList>
    </citation>
    <scope>NUCLEOTIDE SEQUENCE</scope>
    <source>
        <strain evidence="2">Expedition CK06-06</strain>
    </source>
</reference>
<protein>
    <submittedName>
        <fullName evidence="2">Uncharacterized protein</fullName>
    </submittedName>
</protein>
<feature type="compositionally biased region" description="Basic and acidic residues" evidence="1">
    <location>
        <begin position="108"/>
        <end position="119"/>
    </location>
</feature>
<feature type="compositionally biased region" description="Polar residues" evidence="1">
    <location>
        <begin position="74"/>
        <end position="83"/>
    </location>
</feature>
<name>X0V1Y8_9ZZZZ</name>
<proteinExistence type="predicted"/>
<sequence length="267" mass="29811">DDFDHNVRVVAIDKRGKTHTSARSSGASAGKINQTRGLFAGLKRNNIDRFEFQFHDYEWVEIPGLPAHPRQNDKTQASNSGSGQEDDGVTDTSARKHRALDGNSEVADGDKPAESEQIRVADGNRTIDDRSNRKRAKGHSEDSTLRFARTLVKTAHADTLRSLSGIKLKVRYWRKNKHYQAWYTTDDRGIAELELPTNRDLSWVAIESHPDELVPVFYSWKSANRNIEPPKELTIRFQPGRTVGGIVKDQDGAPIVGASVEVSLRAA</sequence>
<comment type="caution">
    <text evidence="2">The sequence shown here is derived from an EMBL/GenBank/DDBJ whole genome shotgun (WGS) entry which is preliminary data.</text>
</comment>
<accession>X0V1Y8</accession>
<evidence type="ECO:0000313" key="2">
    <source>
        <dbReference type="EMBL" id="GAG05442.1"/>
    </source>
</evidence>
<feature type="region of interest" description="Disordered" evidence="1">
    <location>
        <begin position="64"/>
        <end position="142"/>
    </location>
</feature>
<feature type="non-terminal residue" evidence="2">
    <location>
        <position position="267"/>
    </location>
</feature>
<dbReference type="AlphaFoldDB" id="X0V1Y8"/>
<evidence type="ECO:0000256" key="1">
    <source>
        <dbReference type="SAM" id="MobiDB-lite"/>
    </source>
</evidence>
<organism evidence="2">
    <name type="scientific">marine sediment metagenome</name>
    <dbReference type="NCBI Taxonomy" id="412755"/>
    <lineage>
        <taxon>unclassified sequences</taxon>
        <taxon>metagenomes</taxon>
        <taxon>ecological metagenomes</taxon>
    </lineage>
</organism>